<accession>A0ABU9B767</accession>
<dbReference type="InterPro" id="IPR001307">
    <property type="entry name" value="Thiosulphate_STrfase_CS"/>
</dbReference>
<protein>
    <recommendedName>
        <fullName evidence="3">Sulfurtransferase</fullName>
    </recommendedName>
</protein>
<evidence type="ECO:0000313" key="6">
    <source>
        <dbReference type="Proteomes" id="UP001368500"/>
    </source>
</evidence>
<comment type="caution">
    <text evidence="5">The sequence shown here is derived from an EMBL/GenBank/DDBJ whole genome shotgun (WGS) entry which is preliminary data.</text>
</comment>
<feature type="domain" description="Rhodanese" evidence="4">
    <location>
        <begin position="33"/>
        <end position="152"/>
    </location>
</feature>
<evidence type="ECO:0000256" key="1">
    <source>
        <dbReference type="ARBA" id="ARBA00022679"/>
    </source>
</evidence>
<dbReference type="InterPro" id="IPR045078">
    <property type="entry name" value="TST/MPST-like"/>
</dbReference>
<gene>
    <name evidence="5" type="ORF">AACH11_05585</name>
</gene>
<keyword evidence="1 3" id="KW-0808">Transferase</keyword>
<dbReference type="Gene3D" id="3.40.250.10">
    <property type="entry name" value="Rhodanese-like domain"/>
    <property type="match status" value="2"/>
</dbReference>
<dbReference type="Pfam" id="PF00581">
    <property type="entry name" value="Rhodanese"/>
    <property type="match status" value="2"/>
</dbReference>
<evidence type="ECO:0000259" key="4">
    <source>
        <dbReference type="PROSITE" id="PS50206"/>
    </source>
</evidence>
<dbReference type="PROSITE" id="PS50206">
    <property type="entry name" value="RHODANESE_3"/>
    <property type="match status" value="2"/>
</dbReference>
<dbReference type="RefSeq" id="WP_341373208.1">
    <property type="nucleotide sequence ID" value="NZ_JBBUTF010000004.1"/>
</dbReference>
<dbReference type="CDD" id="cd01449">
    <property type="entry name" value="TST_Repeat_2"/>
    <property type="match status" value="1"/>
</dbReference>
<dbReference type="InterPro" id="IPR036873">
    <property type="entry name" value="Rhodanese-like_dom_sf"/>
</dbReference>
<keyword evidence="6" id="KW-1185">Reference proteome</keyword>
<dbReference type="SMART" id="SM00450">
    <property type="entry name" value="RHOD"/>
    <property type="match status" value="2"/>
</dbReference>
<organism evidence="5 6">
    <name type="scientific">Pseudaquabacterium rugosum</name>
    <dbReference type="NCBI Taxonomy" id="2984194"/>
    <lineage>
        <taxon>Bacteria</taxon>
        <taxon>Pseudomonadati</taxon>
        <taxon>Pseudomonadota</taxon>
        <taxon>Betaproteobacteria</taxon>
        <taxon>Burkholderiales</taxon>
        <taxon>Sphaerotilaceae</taxon>
        <taxon>Pseudaquabacterium</taxon>
    </lineage>
</organism>
<dbReference type="InterPro" id="IPR001763">
    <property type="entry name" value="Rhodanese-like_dom"/>
</dbReference>
<dbReference type="PANTHER" id="PTHR11364:SF27">
    <property type="entry name" value="SULFURTRANSFERASE"/>
    <property type="match status" value="1"/>
</dbReference>
<sequence>MHRPDPDSCRDALSPLISAPALQALLSASAAGGRPRVRVLDCSFDLADPEAGRRAHAEARIPGASHLHLDADLSAPKTGRNGRHPLPAPADFAARLQALGLDEGDHLVVCDRSAAMFAGRLWWMLRWIGHARVQVLDGGFAAWLAAGGEVERTPPARTTPAPGRFGLRPSLQSTIDHARLRAGLGQPPRLIVDARAPDRFRGENETLDPVGGHIPGAVNRFFRDNLAADGCFKPAAALRAEWDALRDGRAPSDLVLQCGSGVTACHHALALAVAGLPEAALYPGSWSEWCAQPDAPIARG</sequence>
<dbReference type="Proteomes" id="UP001368500">
    <property type="component" value="Unassembled WGS sequence"/>
</dbReference>
<dbReference type="EMBL" id="JBBUTF010000004">
    <property type="protein sequence ID" value="MEK8025428.1"/>
    <property type="molecule type" value="Genomic_DNA"/>
</dbReference>
<dbReference type="PROSITE" id="PS00683">
    <property type="entry name" value="RHODANESE_2"/>
    <property type="match status" value="1"/>
</dbReference>
<proteinExistence type="predicted"/>
<evidence type="ECO:0000256" key="2">
    <source>
        <dbReference type="ARBA" id="ARBA00022737"/>
    </source>
</evidence>
<evidence type="ECO:0000313" key="5">
    <source>
        <dbReference type="EMBL" id="MEK8025428.1"/>
    </source>
</evidence>
<name>A0ABU9B767_9BURK</name>
<evidence type="ECO:0000256" key="3">
    <source>
        <dbReference type="RuleBase" id="RU000507"/>
    </source>
</evidence>
<dbReference type="SUPFAM" id="SSF52821">
    <property type="entry name" value="Rhodanese/Cell cycle control phosphatase"/>
    <property type="match status" value="2"/>
</dbReference>
<reference evidence="5 6" key="1">
    <citation type="submission" date="2024-04" db="EMBL/GenBank/DDBJ databases">
        <title>Novel species of the genus Ideonella isolated from streams.</title>
        <authorList>
            <person name="Lu H."/>
        </authorList>
    </citation>
    <scope>NUCLEOTIDE SEQUENCE [LARGE SCALE GENOMIC DNA]</scope>
    <source>
        <strain evidence="5 6">BYS139W</strain>
    </source>
</reference>
<keyword evidence="2" id="KW-0677">Repeat</keyword>
<dbReference type="GO" id="GO:0016740">
    <property type="term" value="F:transferase activity"/>
    <property type="evidence" value="ECO:0007669"/>
    <property type="project" value="UniProtKB-KW"/>
</dbReference>
<feature type="domain" description="Rhodanese" evidence="4">
    <location>
        <begin position="185"/>
        <end position="298"/>
    </location>
</feature>
<dbReference type="CDD" id="cd01448">
    <property type="entry name" value="TST_Repeat_1"/>
    <property type="match status" value="1"/>
</dbReference>
<dbReference type="PANTHER" id="PTHR11364">
    <property type="entry name" value="THIOSULFATE SULFERTANSFERASE"/>
    <property type="match status" value="1"/>
</dbReference>